<dbReference type="CDD" id="cd02440">
    <property type="entry name" value="AdoMet_MTases"/>
    <property type="match status" value="1"/>
</dbReference>
<comment type="subcellular location">
    <subcellularLocation>
        <location evidence="2">Cytoplasm</location>
    </subcellularLocation>
    <subcellularLocation>
        <location evidence="1">Nucleus</location>
    </subcellularLocation>
</comment>
<keyword evidence="6" id="KW-0808">Transferase</keyword>
<dbReference type="AlphaFoldDB" id="A0A8J5D1J6"/>
<evidence type="ECO:0000259" key="16">
    <source>
        <dbReference type="Pfam" id="PF08241"/>
    </source>
</evidence>
<proteinExistence type="inferred from homology"/>
<dbReference type="PANTHER" id="PTHR12734:SF0">
    <property type="entry name" value="18S RRNA (GUANINE-N(7))-METHYLTRANSFERASE-RELATED"/>
    <property type="match status" value="1"/>
</dbReference>
<dbReference type="Proteomes" id="UP000770661">
    <property type="component" value="Unassembled WGS sequence"/>
</dbReference>
<evidence type="ECO:0000313" key="18">
    <source>
        <dbReference type="EMBL" id="KAG0726167.1"/>
    </source>
</evidence>
<evidence type="ECO:0000256" key="5">
    <source>
        <dbReference type="ARBA" id="ARBA00022603"/>
    </source>
</evidence>
<evidence type="ECO:0000256" key="11">
    <source>
        <dbReference type="ARBA" id="ARBA00064164"/>
    </source>
</evidence>
<dbReference type="Pfam" id="PF08241">
    <property type="entry name" value="Methyltransf_11"/>
    <property type="match status" value="1"/>
</dbReference>
<dbReference type="GO" id="GO:0070476">
    <property type="term" value="P:rRNA (guanine-N7)-methylation"/>
    <property type="evidence" value="ECO:0007669"/>
    <property type="project" value="InterPro"/>
</dbReference>
<dbReference type="InterPro" id="IPR013216">
    <property type="entry name" value="Methyltransf_11"/>
</dbReference>
<evidence type="ECO:0000259" key="17">
    <source>
        <dbReference type="Pfam" id="PF12589"/>
    </source>
</evidence>
<evidence type="ECO:0000256" key="6">
    <source>
        <dbReference type="ARBA" id="ARBA00022679"/>
    </source>
</evidence>
<evidence type="ECO:0000256" key="12">
    <source>
        <dbReference type="ARBA" id="ARBA00074415"/>
    </source>
</evidence>
<dbReference type="SUPFAM" id="SSF53335">
    <property type="entry name" value="S-adenosyl-L-methionine-dependent methyltransferases"/>
    <property type="match status" value="1"/>
</dbReference>
<dbReference type="Pfam" id="PF12589">
    <property type="entry name" value="WBS_methylT"/>
    <property type="match status" value="1"/>
</dbReference>
<evidence type="ECO:0000256" key="1">
    <source>
        <dbReference type="ARBA" id="ARBA00004123"/>
    </source>
</evidence>
<evidence type="ECO:0000256" key="8">
    <source>
        <dbReference type="ARBA" id="ARBA00023242"/>
    </source>
</evidence>
<keyword evidence="8" id="KW-0539">Nucleus</keyword>
<comment type="function">
    <text evidence="10">S-adenosyl-L-methionine-dependent methyltransferase that specifically methylates the N(7) position of a guanine in 18S rRNA. Requires the methyltransferase adapter protein TRM112 for full rRNA methyltransferase activity. Involved in the pre-rRNA processing steps leading to small-subunit rRNA production independently of its RNA-modifying catalytic activity. Important for biogenesis end export of the 40S ribosomal subunit independent on its methyltransferase activity. Locus-specific steroid receptor coactivator. Potentiates transactivation by glucocorticoid (NR3C1), mineralocorticoid (NR3C2), androgen (AR) and progesterone (PGR) receptors. Required for the maintenance of open chromatin at the TSC22D3/GILZ locus to facilitate NR3C1 loading on the response elements. Required for maintenance of dimethylation on histone H3 'Lys-79' (H3K79me2), although direct histone methyltransferase activity is not observed in vitro.</text>
</comment>
<dbReference type="OrthoDB" id="2877at2759"/>
<dbReference type="GO" id="GO:0005737">
    <property type="term" value="C:cytoplasm"/>
    <property type="evidence" value="ECO:0007669"/>
    <property type="project" value="UniProtKB-SubCell"/>
</dbReference>
<evidence type="ECO:0000256" key="7">
    <source>
        <dbReference type="ARBA" id="ARBA00022691"/>
    </source>
</evidence>
<reference evidence="18" key="1">
    <citation type="submission" date="2020-07" db="EMBL/GenBank/DDBJ databases">
        <title>The High-quality genome of the commercially important snow crab, Chionoecetes opilio.</title>
        <authorList>
            <person name="Jeong J.-H."/>
            <person name="Ryu S."/>
        </authorList>
    </citation>
    <scope>NUCLEOTIDE SEQUENCE</scope>
    <source>
        <strain evidence="18">MADBK_172401_WGS</strain>
        <tissue evidence="18">Digestive gland</tissue>
    </source>
</reference>
<dbReference type="EMBL" id="JACEEZ010004763">
    <property type="protein sequence ID" value="KAG0726167.1"/>
    <property type="molecule type" value="Genomic_DNA"/>
</dbReference>
<keyword evidence="7" id="KW-0949">S-adenosyl-L-methionine</keyword>
<feature type="region of interest" description="Disordered" evidence="15">
    <location>
        <begin position="1"/>
        <end position="52"/>
    </location>
</feature>
<evidence type="ECO:0000256" key="10">
    <source>
        <dbReference type="ARBA" id="ARBA00059355"/>
    </source>
</evidence>
<dbReference type="GO" id="GO:0005730">
    <property type="term" value="C:nucleolus"/>
    <property type="evidence" value="ECO:0007669"/>
    <property type="project" value="TreeGrafter"/>
</dbReference>
<comment type="subunit">
    <text evidence="11">Heterodimer with TRMT112; this heterodimerization is necessary for the metabolic stability and activity of the catalytic subunit BUD23. Interacts with GRIP1.</text>
</comment>
<comment type="catalytic activity">
    <reaction evidence="9">
        <text>a guanosine in 18S rRNA + S-adenosyl-L-methionine = an N(7)-methylguanosine in 18S rRNA + S-adenosyl-L-homocysteine</text>
        <dbReference type="Rhea" id="RHEA:54584"/>
        <dbReference type="Rhea" id="RHEA-COMP:13937"/>
        <dbReference type="Rhea" id="RHEA-COMP:13938"/>
        <dbReference type="ChEBI" id="CHEBI:57856"/>
        <dbReference type="ChEBI" id="CHEBI:59789"/>
        <dbReference type="ChEBI" id="CHEBI:74269"/>
        <dbReference type="ChEBI" id="CHEBI:74480"/>
    </reaction>
</comment>
<keyword evidence="5" id="KW-0489">Methyltransferase</keyword>
<evidence type="ECO:0000256" key="3">
    <source>
        <dbReference type="ARBA" id="ARBA00005547"/>
    </source>
</evidence>
<evidence type="ECO:0000256" key="15">
    <source>
        <dbReference type="SAM" id="MobiDB-lite"/>
    </source>
</evidence>
<feature type="region of interest" description="Disordered" evidence="15">
    <location>
        <begin position="331"/>
        <end position="375"/>
    </location>
</feature>
<feature type="domain" description="Methyltransferase type 11" evidence="16">
    <location>
        <begin position="155"/>
        <end position="233"/>
    </location>
</feature>
<dbReference type="Gene3D" id="3.40.50.150">
    <property type="entry name" value="Vaccinia Virus protein VP39"/>
    <property type="match status" value="1"/>
</dbReference>
<feature type="compositionally biased region" description="Basic and acidic residues" evidence="15">
    <location>
        <begin position="357"/>
        <end position="366"/>
    </location>
</feature>
<dbReference type="InterPro" id="IPR022238">
    <property type="entry name" value="Bud23_C"/>
</dbReference>
<gene>
    <name evidence="18" type="primary">Bud23_1</name>
    <name evidence="18" type="ORF">GWK47_037137</name>
</gene>
<protein>
    <recommendedName>
        <fullName evidence="12">18S rRNA (guanine-N(7))-methyltransferase</fullName>
    </recommendedName>
    <alternativeName>
        <fullName evidence="14">Bud site selection protein 23 homolog</fullName>
    </alternativeName>
    <alternativeName>
        <fullName evidence="13">rRNA methyltransferase and ribosome maturation factor</fullName>
    </alternativeName>
</protein>
<organism evidence="18 19">
    <name type="scientific">Chionoecetes opilio</name>
    <name type="common">Atlantic snow crab</name>
    <name type="synonym">Cancer opilio</name>
    <dbReference type="NCBI Taxonomy" id="41210"/>
    <lineage>
        <taxon>Eukaryota</taxon>
        <taxon>Metazoa</taxon>
        <taxon>Ecdysozoa</taxon>
        <taxon>Arthropoda</taxon>
        <taxon>Crustacea</taxon>
        <taxon>Multicrustacea</taxon>
        <taxon>Malacostraca</taxon>
        <taxon>Eumalacostraca</taxon>
        <taxon>Eucarida</taxon>
        <taxon>Decapoda</taxon>
        <taxon>Pleocyemata</taxon>
        <taxon>Brachyura</taxon>
        <taxon>Eubrachyura</taxon>
        <taxon>Majoidea</taxon>
        <taxon>Majidae</taxon>
        <taxon>Chionoecetes</taxon>
    </lineage>
</organism>
<evidence type="ECO:0000256" key="9">
    <source>
        <dbReference type="ARBA" id="ARBA00050374"/>
    </source>
</evidence>
<feature type="compositionally biased region" description="Polar residues" evidence="15">
    <location>
        <begin position="32"/>
        <end position="52"/>
    </location>
</feature>
<dbReference type="InterPro" id="IPR039769">
    <property type="entry name" value="Bud23-like"/>
</dbReference>
<comment type="caution">
    <text evidence="18">The sequence shown here is derived from an EMBL/GenBank/DDBJ whole genome shotgun (WGS) entry which is preliminary data.</text>
</comment>
<keyword evidence="19" id="KW-1185">Reference proteome</keyword>
<feature type="domain" description="18S rRNA (guanine(1575)-N(7))-methyltransferase Bud23 C-terminal" evidence="17">
    <location>
        <begin position="301"/>
        <end position="372"/>
    </location>
</feature>
<evidence type="ECO:0000256" key="13">
    <source>
        <dbReference type="ARBA" id="ARBA00075516"/>
    </source>
</evidence>
<dbReference type="InterPro" id="IPR029063">
    <property type="entry name" value="SAM-dependent_MTases_sf"/>
</dbReference>
<evidence type="ECO:0000256" key="4">
    <source>
        <dbReference type="ARBA" id="ARBA00022490"/>
    </source>
</evidence>
<dbReference type="GO" id="GO:0016435">
    <property type="term" value="F:rRNA (guanine) methyltransferase activity"/>
    <property type="evidence" value="ECO:0007669"/>
    <property type="project" value="InterPro"/>
</dbReference>
<sequence>MSNKRPEHQAPPEVVSNHGDGGDCMSGPAERCNTSNESTNTVSGFSPPRETQTLTYSESVAVTDLEYDAQSDTERNYAGRVYYEENEPQIVMGSYMFEPEYEVDEQVLAEPEVQQEDLALLQNMDCSRIIEVQEKCTERALELLALPPDSPALLLDLGCGSGLSGEALTENGHHWVGMDISSSMLDVALEREVEGDMLLGDMGGGVPFRPGMFDGAISISAVQWLCYADTTAHRPAKRLYKLFMTLFASLARGSRAVFQFYPENDSQVELVVSQAMRAGFTGGLVVDFPNSSKAKKIYLVLMTGGAAALPTGLQVEGAAVGTQALYQRRERMKQVRGTRQPKRAWILQKKERRRKQGREVRPDTKYSGRKRSERF</sequence>
<keyword evidence="4" id="KW-0963">Cytoplasm</keyword>
<accession>A0A8J5D1J6</accession>
<name>A0A8J5D1J6_CHIOP</name>
<evidence type="ECO:0000256" key="2">
    <source>
        <dbReference type="ARBA" id="ARBA00004496"/>
    </source>
</evidence>
<evidence type="ECO:0000256" key="14">
    <source>
        <dbReference type="ARBA" id="ARBA00081208"/>
    </source>
</evidence>
<dbReference type="PANTHER" id="PTHR12734">
    <property type="entry name" value="METHYLTRANSFERASE-RELATED"/>
    <property type="match status" value="1"/>
</dbReference>
<comment type="similarity">
    <text evidence="3">Belongs to the class I-like SAM-binding methyltransferase superfamily. BUD23/WBSCR22 family.</text>
</comment>
<evidence type="ECO:0000313" key="19">
    <source>
        <dbReference type="Proteomes" id="UP000770661"/>
    </source>
</evidence>
<dbReference type="FunFam" id="3.40.50.150:FF:000017">
    <property type="entry name" value="probable 18S rRNA (Guanine-N(7))-methyltransferase"/>
    <property type="match status" value="1"/>
</dbReference>
<feature type="compositionally biased region" description="Basic and acidic residues" evidence="15">
    <location>
        <begin position="1"/>
        <end position="10"/>
    </location>
</feature>